<dbReference type="SUPFAM" id="SSF55073">
    <property type="entry name" value="Nucleotide cyclase"/>
    <property type="match status" value="1"/>
</dbReference>
<dbReference type="Pfam" id="PF08495">
    <property type="entry name" value="FIST"/>
    <property type="match status" value="1"/>
</dbReference>
<dbReference type="SMART" id="SM00052">
    <property type="entry name" value="EAL"/>
    <property type="match status" value="1"/>
</dbReference>
<dbReference type="CDD" id="cd00130">
    <property type="entry name" value="PAS"/>
    <property type="match status" value="1"/>
</dbReference>
<dbReference type="NCBIfam" id="TIGR00254">
    <property type="entry name" value="GGDEF"/>
    <property type="match status" value="1"/>
</dbReference>
<keyword evidence="6" id="KW-1185">Reference proteome</keyword>
<evidence type="ECO:0000313" key="5">
    <source>
        <dbReference type="EMBL" id="NMH16606.1"/>
    </source>
</evidence>
<dbReference type="NCBIfam" id="TIGR00229">
    <property type="entry name" value="sensory_box"/>
    <property type="match status" value="1"/>
</dbReference>
<protein>
    <submittedName>
        <fullName evidence="5">EAL domain-containing protein</fullName>
    </submittedName>
</protein>
<evidence type="ECO:0000313" key="6">
    <source>
        <dbReference type="Proteomes" id="UP000669605"/>
    </source>
</evidence>
<dbReference type="Pfam" id="PF00989">
    <property type="entry name" value="PAS"/>
    <property type="match status" value="1"/>
</dbReference>
<dbReference type="SUPFAM" id="SSF141868">
    <property type="entry name" value="EAL domain-like"/>
    <property type="match status" value="1"/>
</dbReference>
<evidence type="ECO:0000259" key="4">
    <source>
        <dbReference type="PROSITE" id="PS50887"/>
    </source>
</evidence>
<dbReference type="Gene3D" id="3.20.20.450">
    <property type="entry name" value="EAL domain"/>
    <property type="match status" value="1"/>
</dbReference>
<proteinExistence type="predicted"/>
<dbReference type="Proteomes" id="UP000669605">
    <property type="component" value="Unassembled WGS sequence"/>
</dbReference>
<feature type="domain" description="EAL" evidence="3">
    <location>
        <begin position="694"/>
        <end position="931"/>
    </location>
</feature>
<feature type="domain" description="PAS" evidence="1">
    <location>
        <begin position="425"/>
        <end position="476"/>
    </location>
</feature>
<accession>A0ABX1QMU8</accession>
<dbReference type="PROSITE" id="PS50883">
    <property type="entry name" value="EAL"/>
    <property type="match status" value="1"/>
</dbReference>
<dbReference type="InterPro" id="IPR001610">
    <property type="entry name" value="PAC"/>
</dbReference>
<dbReference type="Gene3D" id="3.30.70.270">
    <property type="match status" value="1"/>
</dbReference>
<dbReference type="CDD" id="cd01949">
    <property type="entry name" value="GGDEF"/>
    <property type="match status" value="1"/>
</dbReference>
<reference evidence="5 6" key="1">
    <citation type="journal article" date="2020" name="Curr. Microbiol.">
        <title>Tepidiphilus baoligensis sp. nov., a Novel Bacterium of the Family Hydrogenophilaceae Isolated from an Oil Reservoir.</title>
        <authorList>
            <person name="Zhang X."/>
            <person name="Wang G."/>
            <person name="Ma X."/>
            <person name="Yu J."/>
            <person name="You J."/>
            <person name="Xue Y."/>
            <person name="Ma Y."/>
        </authorList>
    </citation>
    <scope>NUCLEOTIDE SEQUENCE [LARGE SCALE GENOMIC DNA]</scope>
    <source>
        <strain evidence="5 6">B18-69</strain>
    </source>
</reference>
<evidence type="ECO:0000259" key="1">
    <source>
        <dbReference type="PROSITE" id="PS50112"/>
    </source>
</evidence>
<dbReference type="InterPro" id="IPR000014">
    <property type="entry name" value="PAS"/>
</dbReference>
<dbReference type="RefSeq" id="WP_169115833.1">
    <property type="nucleotide sequence ID" value="NZ_JAAAUB010000006.1"/>
</dbReference>
<dbReference type="PROSITE" id="PS50113">
    <property type="entry name" value="PAC"/>
    <property type="match status" value="1"/>
</dbReference>
<dbReference type="SMART" id="SM00267">
    <property type="entry name" value="GGDEF"/>
    <property type="match status" value="1"/>
</dbReference>
<dbReference type="InterPro" id="IPR000160">
    <property type="entry name" value="GGDEF_dom"/>
</dbReference>
<name>A0ABX1QMU8_9PROT</name>
<dbReference type="InterPro" id="IPR043128">
    <property type="entry name" value="Rev_trsase/Diguanyl_cyclase"/>
</dbReference>
<dbReference type="SMART" id="SM00086">
    <property type="entry name" value="PAC"/>
    <property type="match status" value="1"/>
</dbReference>
<dbReference type="Pfam" id="PF00990">
    <property type="entry name" value="GGDEF"/>
    <property type="match status" value="1"/>
</dbReference>
<dbReference type="InterPro" id="IPR013767">
    <property type="entry name" value="PAS_fold"/>
</dbReference>
<feature type="domain" description="GGDEF" evidence="4">
    <location>
        <begin position="554"/>
        <end position="695"/>
    </location>
</feature>
<dbReference type="InterPro" id="IPR050706">
    <property type="entry name" value="Cyclic-di-GMP_PDE-like"/>
</dbReference>
<dbReference type="InterPro" id="IPR000700">
    <property type="entry name" value="PAS-assoc_C"/>
</dbReference>
<dbReference type="SMART" id="SM00897">
    <property type="entry name" value="FIST"/>
    <property type="match status" value="1"/>
</dbReference>
<dbReference type="Pfam" id="PF10442">
    <property type="entry name" value="FIST_C"/>
    <property type="match status" value="1"/>
</dbReference>
<dbReference type="Gene3D" id="3.30.450.20">
    <property type="entry name" value="PAS domain"/>
    <property type="match status" value="1"/>
</dbReference>
<evidence type="ECO:0000259" key="3">
    <source>
        <dbReference type="PROSITE" id="PS50883"/>
    </source>
</evidence>
<dbReference type="InterPro" id="IPR035919">
    <property type="entry name" value="EAL_sf"/>
</dbReference>
<dbReference type="PROSITE" id="PS50887">
    <property type="entry name" value="GGDEF"/>
    <property type="match status" value="1"/>
</dbReference>
<comment type="caution">
    <text evidence="5">The sequence shown here is derived from an EMBL/GenBank/DDBJ whole genome shotgun (WGS) entry which is preliminary data.</text>
</comment>
<dbReference type="PROSITE" id="PS50112">
    <property type="entry name" value="PAS"/>
    <property type="match status" value="1"/>
</dbReference>
<dbReference type="InterPro" id="IPR035965">
    <property type="entry name" value="PAS-like_dom_sf"/>
</dbReference>
<dbReference type="PANTHER" id="PTHR33121:SF70">
    <property type="entry name" value="SIGNALING PROTEIN YKOW"/>
    <property type="match status" value="1"/>
</dbReference>
<dbReference type="SUPFAM" id="SSF55785">
    <property type="entry name" value="PYP-like sensor domain (PAS domain)"/>
    <property type="match status" value="1"/>
</dbReference>
<dbReference type="InterPro" id="IPR001633">
    <property type="entry name" value="EAL_dom"/>
</dbReference>
<organism evidence="5 6">
    <name type="scientific">Tepidiphilus baoligensis</name>
    <dbReference type="NCBI Taxonomy" id="2698687"/>
    <lineage>
        <taxon>Bacteria</taxon>
        <taxon>Pseudomonadati</taxon>
        <taxon>Pseudomonadota</taxon>
        <taxon>Hydrogenophilia</taxon>
        <taxon>Hydrogenophilales</taxon>
        <taxon>Hydrogenophilaceae</taxon>
        <taxon>Tepidiphilus</taxon>
    </lineage>
</organism>
<gene>
    <name evidence="5" type="ORF">GV368_05720</name>
</gene>
<dbReference type="PANTHER" id="PTHR33121">
    <property type="entry name" value="CYCLIC DI-GMP PHOSPHODIESTERASE PDEF"/>
    <property type="match status" value="1"/>
</dbReference>
<sequence>MQHFSHHCCDLASFDAFCATHDLRNRRGLIQVFVTECEESLLQTVLERLQRFPGFAVIGASAAGAIAGGDILDQGVLLSVTVLEHASTQIKTYYVAQPDADAGRSLGMTLAAEGARLALALGNVLDENPEPFLEGFAAGAPELVLAGGVAADNLRFHGTFVIHGDQVHSRGLVLAAFYGQDLHVRTESLLNCTSVGRPMRITRAREECVYEIDGKPVLDVYRYYLGEEVLENIPVSMVEFPLIARTQGVDVARLPVSLTEDGALRYAGRLRMEEPVRFGIGDIFTMLERAREVAAHLACHVPAEALYVYSCRGRRLYLKEHAPIELGSLAAVAPAAGFFTYGEFFHLSGDNRLLNMTTTVAIVSESNEIRPKSPVLRQKLPAPNRTLRALARLSEVTSQELAQSMRFLEQYRYALDQTAIVSRTDLQGRITYVNALFEQVTGYRAEELMGNSHSLLRHPDTPSAVYESLWRTIRAKQIWRGVIKNRAKDGRAYYLKSTIIPLLDEHGEILEYISVAEDISEIIQAQERIERQAVDRLTGLPNRNSLIEVIERDRFGMLALLDVAGFKSINEYYGFEVGDRVIVELAARLVRYLQPLEIGVYRSYGACFALVAPQEMPPATFEAHLRSLRESMHSLRVLVGEEEEEIDLDFYVGIAIGGDHLLALAESALQKAKEEGVREGVFVLSGQNQSYLKNRFWINEIKQALHEERLLCHFQPIVPVSMTGERPKYEALLRLRGRDGTLYPPGEFLDIVKQTSHYFRITRRVLELALDAAQRSGAQVSVNLSYLDVSDERTCTFILDLLARGGGAHLVFEITETEAFKDPAQIRDFADEVRRHGVQLALDDFGSGYSNLSALVQLVPDYLKIDGSLIVRVEHDENVRQLVRAMTDFSRVLGMKVVAEFVRSESLARHLRALGVDYLQGYALGAPGPLP</sequence>
<evidence type="ECO:0000259" key="2">
    <source>
        <dbReference type="PROSITE" id="PS50113"/>
    </source>
</evidence>
<dbReference type="CDD" id="cd01948">
    <property type="entry name" value="EAL"/>
    <property type="match status" value="1"/>
</dbReference>
<dbReference type="SMART" id="SM00091">
    <property type="entry name" value="PAS"/>
    <property type="match status" value="1"/>
</dbReference>
<dbReference type="Pfam" id="PF00563">
    <property type="entry name" value="EAL"/>
    <property type="match status" value="1"/>
</dbReference>
<dbReference type="InterPro" id="IPR029787">
    <property type="entry name" value="Nucleotide_cyclase"/>
</dbReference>
<feature type="domain" description="PAC" evidence="2">
    <location>
        <begin position="476"/>
        <end position="531"/>
    </location>
</feature>
<dbReference type="EMBL" id="JAAAUB010000006">
    <property type="protein sequence ID" value="NMH16606.1"/>
    <property type="molecule type" value="Genomic_DNA"/>
</dbReference>
<dbReference type="InterPro" id="IPR013702">
    <property type="entry name" value="FIST_domain_N"/>
</dbReference>
<dbReference type="SMART" id="SM01204">
    <property type="entry name" value="FIST_C"/>
    <property type="match status" value="1"/>
</dbReference>
<dbReference type="InterPro" id="IPR019494">
    <property type="entry name" value="FIST_C"/>
</dbReference>